<dbReference type="RefSeq" id="WP_116764842.1">
    <property type="nucleotide sequence ID" value="NZ_QCZH01000064.1"/>
</dbReference>
<proteinExistence type="predicted"/>
<evidence type="ECO:0000313" key="1">
    <source>
        <dbReference type="EMBL" id="PWA04575.1"/>
    </source>
</evidence>
<evidence type="ECO:0000313" key="2">
    <source>
        <dbReference type="Proteomes" id="UP000245618"/>
    </source>
</evidence>
<sequence>MKIKFLLVLMPLFAISQSKPFYKQTITAYEINKKDTVNKKIMVTYLDSLRKIITTENNISNAISGSKSKSNKTHSVTEVDSDRLYILTDIDEKGDTIGKLIYVYDDKKNQTEYYQIRSGDTINGQKRVYNEFGKNTKLYNKRKEGHKYFLRTECEYDSNGNTTQSKTYNESGKLIEYDKYENVYEKNEFITTQFSSSNGNGFVKKLKQIKKDYTTTTYYYSNSVGFNYGIKINIFYGGMCIQEEDEKGNMKELKIFDDNKNLLVYVKNSEIKLQPENK</sequence>
<name>A0A2U1JHU1_9FLAO</name>
<dbReference type="OrthoDB" id="1321682at2"/>
<keyword evidence="2" id="KW-1185">Reference proteome</keyword>
<gene>
    <name evidence="1" type="ORF">DB891_17460</name>
</gene>
<dbReference type="EMBL" id="QCZH01000064">
    <property type="protein sequence ID" value="PWA04575.1"/>
    <property type="molecule type" value="Genomic_DNA"/>
</dbReference>
<comment type="caution">
    <text evidence="1">The sequence shown here is derived from an EMBL/GenBank/DDBJ whole genome shotgun (WGS) entry which is preliminary data.</text>
</comment>
<organism evidence="1 2">
    <name type="scientific">Flavobacterium laiguense</name>
    <dbReference type="NCBI Taxonomy" id="2169409"/>
    <lineage>
        <taxon>Bacteria</taxon>
        <taxon>Pseudomonadati</taxon>
        <taxon>Bacteroidota</taxon>
        <taxon>Flavobacteriia</taxon>
        <taxon>Flavobacteriales</taxon>
        <taxon>Flavobacteriaceae</taxon>
        <taxon>Flavobacterium</taxon>
    </lineage>
</organism>
<dbReference type="AlphaFoldDB" id="A0A2U1JHU1"/>
<dbReference type="Proteomes" id="UP000245618">
    <property type="component" value="Unassembled WGS sequence"/>
</dbReference>
<protein>
    <submittedName>
        <fullName evidence="1">Uncharacterized protein</fullName>
    </submittedName>
</protein>
<accession>A0A2U1JHU1</accession>
<reference evidence="1 2" key="1">
    <citation type="submission" date="2018-04" db="EMBL/GenBank/DDBJ databases">
        <title>Flavobacterium sp. nov., isolated from glacier ice.</title>
        <authorList>
            <person name="Liu Q."/>
            <person name="Xin Y.-H."/>
        </authorList>
    </citation>
    <scope>NUCLEOTIDE SEQUENCE [LARGE SCALE GENOMIC DNA]</scope>
    <source>
        <strain evidence="1 2">LB2P30</strain>
    </source>
</reference>